<dbReference type="InterPro" id="IPR011010">
    <property type="entry name" value="DNA_brk_join_enz"/>
</dbReference>
<keyword evidence="2" id="KW-0233">DNA recombination</keyword>
<dbReference type="PANTHER" id="PTHR30349">
    <property type="entry name" value="PHAGE INTEGRASE-RELATED"/>
    <property type="match status" value="1"/>
</dbReference>
<dbReference type="PANTHER" id="PTHR30349:SF81">
    <property type="entry name" value="TYROSINE RECOMBINASE XERC"/>
    <property type="match status" value="1"/>
</dbReference>
<dbReference type="Pfam" id="PF00589">
    <property type="entry name" value="Phage_integrase"/>
    <property type="match status" value="1"/>
</dbReference>
<name>A0AAE5AFR5_MYCFO</name>
<dbReference type="Proteomes" id="UP001186041">
    <property type="component" value="Unassembled WGS sequence"/>
</dbReference>
<organism evidence="4 5">
    <name type="scientific">Mycolicibacterium fortuitum</name>
    <name type="common">Mycobacterium fortuitum</name>
    <dbReference type="NCBI Taxonomy" id="1766"/>
    <lineage>
        <taxon>Bacteria</taxon>
        <taxon>Bacillati</taxon>
        <taxon>Actinomycetota</taxon>
        <taxon>Actinomycetes</taxon>
        <taxon>Mycobacteriales</taxon>
        <taxon>Mycobacteriaceae</taxon>
        <taxon>Mycolicibacterium</taxon>
    </lineage>
</organism>
<sequence>MGVPENLRERVFEGRIELPRTGVVVEQAAPAPIPYVVLDADGVEIEACTSFLRDLVLVGSSPLTVKSYAHDLLRWWRLLSLVDVTWDRAGRDEVELLVGWLRTARNPQRTKKDPNAAPSGSVNLRTGKPSLDTGYAASTINHALSVLLAFYEFHMQFGRGPLVNPVPIASERRRLLGHRSPIEAQVQHRRAPLRQKQPRRLPRSIPDRLWDELFASMGNHRDRALLAFYVSSGARASELLGMLGEHVDWAGKRIWVVSKGSRTLMAVPGSPEAFGHLALYFDQFGTPGPKDPVWRTSRGASRQLTYWAMRRILQRANEKLGTNWSLHDLRHTAATRMANDPELTLPEVQAVLRHRHLSTTEQYLQPRIEELHDKLQEHYARPRQERRFDAGYAPEDIEAVFGG</sequence>
<proteinExistence type="predicted"/>
<reference evidence="4" key="1">
    <citation type="submission" date="2023-10" db="EMBL/GenBank/DDBJ databases">
        <title>Mycolicibacterium fortuitum clinical isolates causing pulmonary infections in humans.</title>
        <authorList>
            <person name="Mejia-Ponce P.M."/>
            <person name="Zenteno-Cuevas R."/>
            <person name="Licona-Cassani C."/>
        </authorList>
    </citation>
    <scope>NUCLEOTIDE SEQUENCE</scope>
    <source>
        <strain evidence="4">M8</strain>
    </source>
</reference>
<dbReference type="InterPro" id="IPR044068">
    <property type="entry name" value="CB"/>
</dbReference>
<feature type="region of interest" description="Disordered" evidence="3">
    <location>
        <begin position="108"/>
        <end position="128"/>
    </location>
</feature>
<dbReference type="GO" id="GO:0006310">
    <property type="term" value="P:DNA recombination"/>
    <property type="evidence" value="ECO:0007669"/>
    <property type="project" value="UniProtKB-KW"/>
</dbReference>
<dbReference type="InterPro" id="IPR013762">
    <property type="entry name" value="Integrase-like_cat_sf"/>
</dbReference>
<dbReference type="SUPFAM" id="SSF56349">
    <property type="entry name" value="DNA breaking-rejoining enzymes"/>
    <property type="match status" value="1"/>
</dbReference>
<evidence type="ECO:0000256" key="1">
    <source>
        <dbReference type="ARBA" id="ARBA00023125"/>
    </source>
</evidence>
<dbReference type="InterPro" id="IPR010998">
    <property type="entry name" value="Integrase_recombinase_N"/>
</dbReference>
<comment type="caution">
    <text evidence="4">The sequence shown here is derived from an EMBL/GenBank/DDBJ whole genome shotgun (WGS) entry which is preliminary data.</text>
</comment>
<dbReference type="CDD" id="cd00397">
    <property type="entry name" value="DNA_BRE_C"/>
    <property type="match status" value="1"/>
</dbReference>
<dbReference type="Gene3D" id="1.10.150.130">
    <property type="match status" value="1"/>
</dbReference>
<dbReference type="PROSITE" id="PS51900">
    <property type="entry name" value="CB"/>
    <property type="match status" value="1"/>
</dbReference>
<protein>
    <submittedName>
        <fullName evidence="4">Site-specific integrase</fullName>
    </submittedName>
</protein>
<dbReference type="InterPro" id="IPR002104">
    <property type="entry name" value="Integrase_catalytic"/>
</dbReference>
<dbReference type="InterPro" id="IPR050090">
    <property type="entry name" value="Tyrosine_recombinase_XerCD"/>
</dbReference>
<evidence type="ECO:0000256" key="3">
    <source>
        <dbReference type="SAM" id="MobiDB-lite"/>
    </source>
</evidence>
<evidence type="ECO:0000256" key="2">
    <source>
        <dbReference type="ARBA" id="ARBA00023172"/>
    </source>
</evidence>
<evidence type="ECO:0000313" key="5">
    <source>
        <dbReference type="Proteomes" id="UP001186041"/>
    </source>
</evidence>
<evidence type="ECO:0000313" key="4">
    <source>
        <dbReference type="EMBL" id="MDV7293775.1"/>
    </source>
</evidence>
<accession>A0AAE5AFR5</accession>
<gene>
    <name evidence="4" type="ORF">R4485_26845</name>
</gene>
<dbReference type="GO" id="GO:0003677">
    <property type="term" value="F:DNA binding"/>
    <property type="evidence" value="ECO:0007669"/>
    <property type="project" value="UniProtKB-UniRule"/>
</dbReference>
<dbReference type="RefSeq" id="WP_171504741.1">
    <property type="nucleotide sequence ID" value="NZ_JAAZWM010000019.1"/>
</dbReference>
<dbReference type="GO" id="GO:0015074">
    <property type="term" value="P:DNA integration"/>
    <property type="evidence" value="ECO:0007669"/>
    <property type="project" value="InterPro"/>
</dbReference>
<keyword evidence="1" id="KW-0238">DNA-binding</keyword>
<dbReference type="Gene3D" id="1.10.443.10">
    <property type="entry name" value="Intergrase catalytic core"/>
    <property type="match status" value="1"/>
</dbReference>
<dbReference type="PROSITE" id="PS51898">
    <property type="entry name" value="TYR_RECOMBINASE"/>
    <property type="match status" value="1"/>
</dbReference>
<dbReference type="EMBL" id="JAWLVV010000031">
    <property type="protein sequence ID" value="MDV7293775.1"/>
    <property type="molecule type" value="Genomic_DNA"/>
</dbReference>
<dbReference type="AlphaFoldDB" id="A0AAE5AFR5"/>